<dbReference type="PROSITE" id="PS51375">
    <property type="entry name" value="PPR"/>
    <property type="match status" value="1"/>
</dbReference>
<dbReference type="Pfam" id="PF01535">
    <property type="entry name" value="PPR"/>
    <property type="match status" value="1"/>
</dbReference>
<accession>A0A5B6VWY0</accession>
<gene>
    <name evidence="5" type="ORF">EPI10_024232</name>
</gene>
<dbReference type="OrthoDB" id="185373at2759"/>
<dbReference type="InterPro" id="IPR011990">
    <property type="entry name" value="TPR-like_helical_dom_sf"/>
</dbReference>
<dbReference type="InterPro" id="IPR050667">
    <property type="entry name" value="PPR-containing_protein"/>
</dbReference>
<proteinExistence type="inferred from homology"/>
<dbReference type="Proteomes" id="UP000325315">
    <property type="component" value="Unassembled WGS sequence"/>
</dbReference>
<evidence type="ECO:0000313" key="6">
    <source>
        <dbReference type="Proteomes" id="UP000325315"/>
    </source>
</evidence>
<evidence type="ECO:0000256" key="1">
    <source>
        <dbReference type="ARBA" id="ARBA00007626"/>
    </source>
</evidence>
<feature type="transmembrane region" description="Helical" evidence="4">
    <location>
        <begin position="173"/>
        <end position="190"/>
    </location>
</feature>
<evidence type="ECO:0000256" key="3">
    <source>
        <dbReference type="PROSITE-ProRule" id="PRU00708"/>
    </source>
</evidence>
<comment type="caution">
    <text evidence="5">The sequence shown here is derived from an EMBL/GenBank/DDBJ whole genome shotgun (WGS) entry which is preliminary data.</text>
</comment>
<evidence type="ECO:0000313" key="5">
    <source>
        <dbReference type="EMBL" id="KAA3473891.1"/>
    </source>
</evidence>
<keyword evidence="2" id="KW-0677">Repeat</keyword>
<evidence type="ECO:0000256" key="2">
    <source>
        <dbReference type="ARBA" id="ARBA00022737"/>
    </source>
</evidence>
<protein>
    <submittedName>
        <fullName evidence="5">Pentatricopeptide repeat-containing protein mitochondrial-like</fullName>
    </submittedName>
</protein>
<dbReference type="PANTHER" id="PTHR47939:SF5">
    <property type="entry name" value="PENTACOTRIPEPTIDE-REPEAT REGION OF PRORP DOMAIN-CONTAINING PROTEIN"/>
    <property type="match status" value="1"/>
</dbReference>
<dbReference type="PANTHER" id="PTHR47939">
    <property type="entry name" value="MEMBRANE-ASSOCIATED SALT-INDUCIBLE PROTEIN-LIKE"/>
    <property type="match status" value="1"/>
</dbReference>
<name>A0A5B6VWY0_9ROSI</name>
<sequence length="215" mass="25342">MADDGSDPLLTKEIFDVATTQPSFHHSYSSFLVLIPKLNHSKHFSLVNDLLVRLKFDQYRVTPTLFSYLIKIYTKADLVEKALNVFYKMLEFNIKLLPKHLNRILELLVSHCNFIMLSFDLFKTAHKYVQGLCRKSQVNRDIDLLEDMLNKGFIPDSLSYTTLLNSLCRKKKLKGVTMILCIIMLLYWVFVKKEELWMLLRFLNNHYSGRNHINY</sequence>
<organism evidence="5 6">
    <name type="scientific">Gossypium australe</name>
    <dbReference type="NCBI Taxonomy" id="47621"/>
    <lineage>
        <taxon>Eukaryota</taxon>
        <taxon>Viridiplantae</taxon>
        <taxon>Streptophyta</taxon>
        <taxon>Embryophyta</taxon>
        <taxon>Tracheophyta</taxon>
        <taxon>Spermatophyta</taxon>
        <taxon>Magnoliopsida</taxon>
        <taxon>eudicotyledons</taxon>
        <taxon>Gunneridae</taxon>
        <taxon>Pentapetalae</taxon>
        <taxon>rosids</taxon>
        <taxon>malvids</taxon>
        <taxon>Malvales</taxon>
        <taxon>Malvaceae</taxon>
        <taxon>Malvoideae</taxon>
        <taxon>Gossypium</taxon>
    </lineage>
</organism>
<dbReference type="Gene3D" id="1.25.40.10">
    <property type="entry name" value="Tetratricopeptide repeat domain"/>
    <property type="match status" value="1"/>
</dbReference>
<reference evidence="6" key="1">
    <citation type="journal article" date="2019" name="Plant Biotechnol. J.">
        <title>Genome sequencing of the Australian wild diploid species Gossypium australe highlights disease resistance and delayed gland morphogenesis.</title>
        <authorList>
            <person name="Cai Y."/>
            <person name="Cai X."/>
            <person name="Wang Q."/>
            <person name="Wang P."/>
            <person name="Zhang Y."/>
            <person name="Cai C."/>
            <person name="Xu Y."/>
            <person name="Wang K."/>
            <person name="Zhou Z."/>
            <person name="Wang C."/>
            <person name="Geng S."/>
            <person name="Li B."/>
            <person name="Dong Q."/>
            <person name="Hou Y."/>
            <person name="Wang H."/>
            <person name="Ai P."/>
            <person name="Liu Z."/>
            <person name="Yi F."/>
            <person name="Sun M."/>
            <person name="An G."/>
            <person name="Cheng J."/>
            <person name="Zhang Y."/>
            <person name="Shi Q."/>
            <person name="Xie Y."/>
            <person name="Shi X."/>
            <person name="Chang Y."/>
            <person name="Huang F."/>
            <person name="Chen Y."/>
            <person name="Hong S."/>
            <person name="Mi L."/>
            <person name="Sun Q."/>
            <person name="Zhang L."/>
            <person name="Zhou B."/>
            <person name="Peng R."/>
            <person name="Zhang X."/>
            <person name="Liu F."/>
        </authorList>
    </citation>
    <scope>NUCLEOTIDE SEQUENCE [LARGE SCALE GENOMIC DNA]</scope>
    <source>
        <strain evidence="6">cv. PA1801</strain>
    </source>
</reference>
<keyword evidence="4" id="KW-0472">Membrane</keyword>
<comment type="similarity">
    <text evidence="1">Belongs to the PPR family. P subfamily.</text>
</comment>
<keyword evidence="4" id="KW-1133">Transmembrane helix</keyword>
<keyword evidence="4" id="KW-0812">Transmembrane</keyword>
<dbReference type="AlphaFoldDB" id="A0A5B6VWY0"/>
<dbReference type="InterPro" id="IPR002885">
    <property type="entry name" value="PPR_rpt"/>
</dbReference>
<dbReference type="EMBL" id="SMMG02000005">
    <property type="protein sequence ID" value="KAA3473891.1"/>
    <property type="molecule type" value="Genomic_DNA"/>
</dbReference>
<feature type="repeat" description="PPR" evidence="3">
    <location>
        <begin position="62"/>
        <end position="96"/>
    </location>
</feature>
<evidence type="ECO:0000256" key="4">
    <source>
        <dbReference type="SAM" id="Phobius"/>
    </source>
</evidence>
<keyword evidence="6" id="KW-1185">Reference proteome</keyword>
<dbReference type="Pfam" id="PF13041">
    <property type="entry name" value="PPR_2"/>
    <property type="match status" value="1"/>
</dbReference>
<dbReference type="NCBIfam" id="TIGR00756">
    <property type="entry name" value="PPR"/>
    <property type="match status" value="1"/>
</dbReference>